<dbReference type="RefSeq" id="WP_229386049.1">
    <property type="nucleotide sequence ID" value="NZ_JAGTTN010000009.1"/>
</dbReference>
<gene>
    <name evidence="1" type="ORF">KEC57_17805</name>
</gene>
<name>A0A9X1S3T1_9MICO</name>
<comment type="caution">
    <text evidence="1">The sequence shown here is derived from an EMBL/GenBank/DDBJ whole genome shotgun (WGS) entry which is preliminary data.</text>
</comment>
<dbReference type="EMBL" id="JAGTTN010000009">
    <property type="protein sequence ID" value="MCC2034046.1"/>
    <property type="molecule type" value="Genomic_DNA"/>
</dbReference>
<evidence type="ECO:0000313" key="2">
    <source>
        <dbReference type="Proteomes" id="UP001139354"/>
    </source>
</evidence>
<keyword evidence="2" id="KW-1185">Reference proteome</keyword>
<protein>
    <submittedName>
        <fullName evidence="1">Uncharacterized protein</fullName>
    </submittedName>
</protein>
<sequence length="53" mass="5482">MLCTTKPSRAVAAMLVAAAAAALTLLAAARVRRLLRDLDADAAREEELTAGMA</sequence>
<organism evidence="1 2">
    <name type="scientific">Microbacterium allomyrinae</name>
    <dbReference type="NCBI Taxonomy" id="2830666"/>
    <lineage>
        <taxon>Bacteria</taxon>
        <taxon>Bacillati</taxon>
        <taxon>Actinomycetota</taxon>
        <taxon>Actinomycetes</taxon>
        <taxon>Micrococcales</taxon>
        <taxon>Microbacteriaceae</taxon>
        <taxon>Microbacterium</taxon>
    </lineage>
</organism>
<evidence type="ECO:0000313" key="1">
    <source>
        <dbReference type="EMBL" id="MCC2034046.1"/>
    </source>
</evidence>
<dbReference type="AlphaFoldDB" id="A0A9X1S3T1"/>
<accession>A0A9X1S3T1</accession>
<reference evidence="1" key="1">
    <citation type="submission" date="2021-04" db="EMBL/GenBank/DDBJ databases">
        <title>Microbacterium tenobrionis sp. nov. and Microbacterium allomyrinae sp. nov., isolated from larvae of Tenobrio molitor and Allomyrina dichotoma, respectively.</title>
        <authorList>
            <person name="Lee S.D."/>
        </authorList>
    </citation>
    <scope>NUCLEOTIDE SEQUENCE</scope>
    <source>
        <strain evidence="1">BWT-G7</strain>
    </source>
</reference>
<dbReference type="Proteomes" id="UP001139354">
    <property type="component" value="Unassembled WGS sequence"/>
</dbReference>
<proteinExistence type="predicted"/>